<dbReference type="AlphaFoldDB" id="A0A318ZY73"/>
<feature type="coiled-coil region" evidence="1">
    <location>
        <begin position="865"/>
        <end position="924"/>
    </location>
</feature>
<feature type="region of interest" description="Disordered" evidence="2">
    <location>
        <begin position="1007"/>
        <end position="1027"/>
    </location>
</feature>
<feature type="region of interest" description="Disordered" evidence="2">
    <location>
        <begin position="258"/>
        <end position="299"/>
    </location>
</feature>
<feature type="region of interest" description="Disordered" evidence="2">
    <location>
        <begin position="190"/>
        <end position="235"/>
    </location>
</feature>
<feature type="region of interest" description="Disordered" evidence="2">
    <location>
        <begin position="124"/>
        <end position="173"/>
    </location>
</feature>
<gene>
    <name evidence="3" type="ORF">BP01DRAFT_388336</name>
</gene>
<keyword evidence="1" id="KW-0175">Coiled coil</keyword>
<feature type="compositionally biased region" description="Basic and acidic residues" evidence="2">
    <location>
        <begin position="263"/>
        <end position="272"/>
    </location>
</feature>
<dbReference type="RefSeq" id="XP_025435245.1">
    <property type="nucleotide sequence ID" value="XM_025577818.1"/>
</dbReference>
<dbReference type="Proteomes" id="UP000248349">
    <property type="component" value="Unassembled WGS sequence"/>
</dbReference>
<evidence type="ECO:0000256" key="1">
    <source>
        <dbReference type="SAM" id="Coils"/>
    </source>
</evidence>
<feature type="coiled-coil region" evidence="1">
    <location>
        <begin position="719"/>
        <end position="753"/>
    </location>
</feature>
<accession>A0A318ZY73</accession>
<dbReference type="OrthoDB" id="4201669at2759"/>
<feature type="compositionally biased region" description="Polar residues" evidence="2">
    <location>
        <begin position="158"/>
        <end position="173"/>
    </location>
</feature>
<reference evidence="3 4" key="1">
    <citation type="submission" date="2016-12" db="EMBL/GenBank/DDBJ databases">
        <title>The genomes of Aspergillus section Nigri reveals drivers in fungal speciation.</title>
        <authorList>
            <consortium name="DOE Joint Genome Institute"/>
            <person name="Vesth T.C."/>
            <person name="Nybo J."/>
            <person name="Theobald S."/>
            <person name="Brandl J."/>
            <person name="Frisvad J.C."/>
            <person name="Nielsen K.F."/>
            <person name="Lyhne E.K."/>
            <person name="Kogle M.E."/>
            <person name="Kuo A."/>
            <person name="Riley R."/>
            <person name="Clum A."/>
            <person name="Nolan M."/>
            <person name="Lipzen A."/>
            <person name="Salamov A."/>
            <person name="Henrissat B."/>
            <person name="Wiebenga A."/>
            <person name="De Vries R.P."/>
            <person name="Grigoriev I.V."/>
            <person name="Mortensen U.H."/>
            <person name="Andersen M.R."/>
            <person name="Baker S.E."/>
        </authorList>
    </citation>
    <scope>NUCLEOTIDE SEQUENCE [LARGE SCALE GENOMIC DNA]</scope>
    <source>
        <strain evidence="3 4">JOP 1030-1</strain>
    </source>
</reference>
<evidence type="ECO:0000256" key="2">
    <source>
        <dbReference type="SAM" id="MobiDB-lite"/>
    </source>
</evidence>
<feature type="compositionally biased region" description="Low complexity" evidence="2">
    <location>
        <begin position="1159"/>
        <end position="1174"/>
    </location>
</feature>
<dbReference type="STRING" id="1450539.A0A318ZY73"/>
<evidence type="ECO:0000313" key="3">
    <source>
        <dbReference type="EMBL" id="PYH49263.1"/>
    </source>
</evidence>
<protein>
    <recommendedName>
        <fullName evidence="5">Rootletin</fullName>
    </recommendedName>
</protein>
<evidence type="ECO:0000313" key="4">
    <source>
        <dbReference type="Proteomes" id="UP000248349"/>
    </source>
</evidence>
<feature type="compositionally biased region" description="Basic and acidic residues" evidence="2">
    <location>
        <begin position="191"/>
        <end position="224"/>
    </location>
</feature>
<feature type="compositionally biased region" description="Polar residues" evidence="2">
    <location>
        <begin position="1225"/>
        <end position="1238"/>
    </location>
</feature>
<evidence type="ECO:0008006" key="5">
    <source>
        <dbReference type="Google" id="ProtNLM"/>
    </source>
</evidence>
<feature type="compositionally biased region" description="Basic and acidic residues" evidence="2">
    <location>
        <begin position="144"/>
        <end position="157"/>
    </location>
</feature>
<proteinExistence type="predicted"/>
<feature type="compositionally biased region" description="Basic residues" evidence="2">
    <location>
        <begin position="1242"/>
        <end position="1257"/>
    </location>
</feature>
<feature type="compositionally biased region" description="Low complexity" evidence="2">
    <location>
        <begin position="1200"/>
        <end position="1211"/>
    </location>
</feature>
<feature type="region of interest" description="Disordered" evidence="2">
    <location>
        <begin position="1"/>
        <end position="20"/>
    </location>
</feature>
<sequence>MSASMVSTTASGVPPNTTLTAVDTDDTYEAEELLLLQIAAANNELLSPQLKAVMATQDIPSSNNNSVDRCPSPLLMERPRSSGIDLTAFSFAKPAQGRKPFSLQSAVKPSSSTVRPDVTAQCEHRAAEISPETVKSLKGSSTHESQKKLPSKAEQKPTRASVTPSEHVQSGSSLENAVVAYADNFAANSAEHSEPLGHKERTISHSSHDQLVQERPNSKGDKHGSPLVEGHGASDRTLSAHEAQDSVLQNQLAANIQLAQSHPTDREIEMNRVSKRRRSSKSQTSRNVRPSLVTPDDTSSLSEEHLFHLLIGRIKAREENEAAAVESKGQMEACISGLTEENQALKSQIEILDKVIRKKTSDLAIHKTQISAWKSKLSNIKGFLNQLGSDFHNLRGDANLFLAAKKCARNERAEIDKSISEAKAQAARALEAASKGREQLFRSESQVELLKQARSATEEKTQYVQGQLSDEKRRSRLLEQYIQDSSRTHALKLGQIKTDQLAILKQFETVFRTLSVQEKTSQNVIQQAIGTGVDKCFSTLDTLYDRILKNDSGAKDHMDSVKTVIMESELVQLLQLTKERHETDASSLAKLNEQLQGVTTQLATNANLFERISKDTDQLVPLNENLGHLVPLTETFKCSIDILKDNETKLLDQVTHLQADLCEARKAQAAEVAALELGRHGLEKAQMESEMQKVLKESEVIAEGLRAKDLENKAFQYSLLEAKSQTQEAESRINQLESEVAVLQDEVTKKGTQVREELSRASIVAREQIKARYEQQHRDLLKDKCDLAQSVEVLKKQLDDANSTLAEITSTRDKEKTDRDHLLESKEKEIEKLTCHQFETVAKLTEQEEELRRLVEQEALGRAQYTSLQAQHDEINRKFRDLEDDLSNTRGEKDKILAESQHKLDALLQDNLKKQEECVKTQERLTSALTERADLESHKLKTKDEIHGLFKRVQESELWVNKLKELLDRTNLVIPKDTEESWSNLEAALISLTNKEDHDKLEQFSSKATRTATTVPDSQPTICSSPARQTNKLDNNCSMNSTCLLDSGIVPFSSIQDSPLTDCLFSGNESYDLTAMLIFTPENDRVESDPKSEISNTDNKGRQRTVTFETDVAASQSGKRKISDAETSHRPDQESSVDGLDDRFMPSQRTYSKQQQLPAARSQAKSKGSAAGAREVAQDAPGASTPRSTVNKRTKVSFDTITTTSQTKTVTEYFDRKSSPEKLASGSSRPTLNGSQTESQKRPSRGGRGGGRRSRGE</sequence>
<dbReference type="EMBL" id="KZ821219">
    <property type="protein sequence ID" value="PYH49263.1"/>
    <property type="molecule type" value="Genomic_DNA"/>
</dbReference>
<dbReference type="GeneID" id="37079047"/>
<keyword evidence="4" id="KW-1185">Reference proteome</keyword>
<feature type="compositionally biased region" description="Polar residues" evidence="2">
    <location>
        <begin position="1093"/>
        <end position="1117"/>
    </location>
</feature>
<organism evidence="3 4">
    <name type="scientific">Aspergillus saccharolyticus JOP 1030-1</name>
    <dbReference type="NCBI Taxonomy" id="1450539"/>
    <lineage>
        <taxon>Eukaryota</taxon>
        <taxon>Fungi</taxon>
        <taxon>Dikarya</taxon>
        <taxon>Ascomycota</taxon>
        <taxon>Pezizomycotina</taxon>
        <taxon>Eurotiomycetes</taxon>
        <taxon>Eurotiomycetidae</taxon>
        <taxon>Eurotiales</taxon>
        <taxon>Aspergillaceae</taxon>
        <taxon>Aspergillus</taxon>
        <taxon>Aspergillus subgen. Circumdati</taxon>
    </lineage>
</organism>
<feature type="compositionally biased region" description="Basic and acidic residues" evidence="2">
    <location>
        <begin position="1121"/>
        <end position="1133"/>
    </location>
</feature>
<feature type="region of interest" description="Disordered" evidence="2">
    <location>
        <begin position="1084"/>
        <end position="1257"/>
    </location>
</feature>
<name>A0A318ZY73_9EURO</name>
<feature type="compositionally biased region" description="Polar residues" evidence="2">
    <location>
        <begin position="1147"/>
        <end position="1157"/>
    </location>
</feature>